<sequence length="189" mass="21316">MVLKVDLQCDKCYRKVRKVLCKFPQIRDQMYDEKNNQVIIKVVCCSPEKIRDKLCCKGCGVIKSIDIKEPPPPEKVKPPPPEKVKPPPEKLKPPAETVKPPPPEKPPPVTCPRPPVNTCCTECLRRASGWAMQTGYGYGVPDPYIQYDGYCGRPVYDSYGGWRSYNTSSYCETRPDCSSEENPQACAIM</sequence>
<dbReference type="InterPro" id="IPR036163">
    <property type="entry name" value="HMA_dom_sf"/>
</dbReference>
<dbReference type="Proteomes" id="UP001457282">
    <property type="component" value="Unassembled WGS sequence"/>
</dbReference>
<protein>
    <submittedName>
        <fullName evidence="2">Uncharacterized protein</fullName>
    </submittedName>
</protein>
<reference evidence="2 3" key="1">
    <citation type="journal article" date="2023" name="G3 (Bethesda)">
        <title>A chromosome-length genome assembly and annotation of blackberry (Rubus argutus, cv. 'Hillquist').</title>
        <authorList>
            <person name="Bruna T."/>
            <person name="Aryal R."/>
            <person name="Dudchenko O."/>
            <person name="Sargent D.J."/>
            <person name="Mead D."/>
            <person name="Buti M."/>
            <person name="Cavallini A."/>
            <person name="Hytonen T."/>
            <person name="Andres J."/>
            <person name="Pham M."/>
            <person name="Weisz D."/>
            <person name="Mascagni F."/>
            <person name="Usai G."/>
            <person name="Natali L."/>
            <person name="Bassil N."/>
            <person name="Fernandez G.E."/>
            <person name="Lomsadze A."/>
            <person name="Armour M."/>
            <person name="Olukolu B."/>
            <person name="Poorten T."/>
            <person name="Britton C."/>
            <person name="Davik J."/>
            <person name="Ashrafi H."/>
            <person name="Aiden E.L."/>
            <person name="Borodovsky M."/>
            <person name="Worthington M."/>
        </authorList>
    </citation>
    <scope>NUCLEOTIDE SEQUENCE [LARGE SCALE GENOMIC DNA]</scope>
    <source>
        <strain evidence="2">PI 553951</strain>
    </source>
</reference>
<feature type="compositionally biased region" description="Basic and acidic residues" evidence="1">
    <location>
        <begin position="70"/>
        <end position="93"/>
    </location>
</feature>
<evidence type="ECO:0000256" key="1">
    <source>
        <dbReference type="SAM" id="MobiDB-lite"/>
    </source>
</evidence>
<proteinExistence type="predicted"/>
<feature type="region of interest" description="Disordered" evidence="1">
    <location>
        <begin position="70"/>
        <end position="110"/>
    </location>
</feature>
<dbReference type="AlphaFoldDB" id="A0AAW1Y102"/>
<name>A0AAW1Y102_RUBAR</name>
<evidence type="ECO:0000313" key="3">
    <source>
        <dbReference type="Proteomes" id="UP001457282"/>
    </source>
</evidence>
<feature type="compositionally biased region" description="Pro residues" evidence="1">
    <location>
        <begin position="99"/>
        <end position="110"/>
    </location>
</feature>
<dbReference type="SUPFAM" id="SSF55008">
    <property type="entry name" value="HMA, heavy metal-associated domain"/>
    <property type="match status" value="1"/>
</dbReference>
<gene>
    <name evidence="2" type="ORF">M0R45_008349</name>
</gene>
<accession>A0AAW1Y102</accession>
<organism evidence="2 3">
    <name type="scientific">Rubus argutus</name>
    <name type="common">Southern blackberry</name>
    <dbReference type="NCBI Taxonomy" id="59490"/>
    <lineage>
        <taxon>Eukaryota</taxon>
        <taxon>Viridiplantae</taxon>
        <taxon>Streptophyta</taxon>
        <taxon>Embryophyta</taxon>
        <taxon>Tracheophyta</taxon>
        <taxon>Spermatophyta</taxon>
        <taxon>Magnoliopsida</taxon>
        <taxon>eudicotyledons</taxon>
        <taxon>Gunneridae</taxon>
        <taxon>Pentapetalae</taxon>
        <taxon>rosids</taxon>
        <taxon>fabids</taxon>
        <taxon>Rosales</taxon>
        <taxon>Rosaceae</taxon>
        <taxon>Rosoideae</taxon>
        <taxon>Rosoideae incertae sedis</taxon>
        <taxon>Rubus</taxon>
    </lineage>
</organism>
<dbReference type="PANTHER" id="PTHR47005">
    <property type="entry name" value="HEAVY METAL TRANSPORT/DETOXIFICATION SUPERFAMILY PROTEIN"/>
    <property type="match status" value="1"/>
</dbReference>
<dbReference type="Gene3D" id="3.30.70.100">
    <property type="match status" value="1"/>
</dbReference>
<dbReference type="PANTHER" id="PTHR47005:SF5">
    <property type="entry name" value="HEAVY METAL TRANSPORT_DETOXIFICATION SUPERFAMILY PROTEIN"/>
    <property type="match status" value="1"/>
</dbReference>
<keyword evidence="3" id="KW-1185">Reference proteome</keyword>
<dbReference type="GO" id="GO:0046872">
    <property type="term" value="F:metal ion binding"/>
    <property type="evidence" value="ECO:0007669"/>
    <property type="project" value="InterPro"/>
</dbReference>
<dbReference type="EMBL" id="JBEDUW010000002">
    <property type="protein sequence ID" value="KAK9942698.1"/>
    <property type="molecule type" value="Genomic_DNA"/>
</dbReference>
<evidence type="ECO:0000313" key="2">
    <source>
        <dbReference type="EMBL" id="KAK9942698.1"/>
    </source>
</evidence>
<comment type="caution">
    <text evidence="2">The sequence shown here is derived from an EMBL/GenBank/DDBJ whole genome shotgun (WGS) entry which is preliminary data.</text>
</comment>